<comment type="similarity">
    <text evidence="3">Belongs to the RRM NELF-E family.</text>
</comment>
<accession>A0A482XQQ3</accession>
<keyword evidence="6" id="KW-0678">Repressor</keyword>
<comment type="subcellular location">
    <subcellularLocation>
        <location evidence="2">Chromosome</location>
    </subcellularLocation>
    <subcellularLocation>
        <location evidence="1">Nucleus</location>
    </subcellularLocation>
</comment>
<dbReference type="PANTHER" id="PTHR17250">
    <property type="entry name" value="NEGATIVE ELONGATION FACTOR E"/>
    <property type="match status" value="1"/>
</dbReference>
<dbReference type="Gene3D" id="3.30.70.330">
    <property type="match status" value="1"/>
</dbReference>
<evidence type="ECO:0000256" key="6">
    <source>
        <dbReference type="ARBA" id="ARBA00022491"/>
    </source>
</evidence>
<feature type="region of interest" description="Disordered" evidence="12">
    <location>
        <begin position="33"/>
        <end position="53"/>
    </location>
</feature>
<dbReference type="GO" id="GO:0005694">
    <property type="term" value="C:chromosome"/>
    <property type="evidence" value="ECO:0007669"/>
    <property type="project" value="UniProtKB-SubCell"/>
</dbReference>
<proteinExistence type="inferred from homology"/>
<keyword evidence="8" id="KW-0805">Transcription regulation</keyword>
<dbReference type="SMR" id="A0A482XQQ3"/>
<dbReference type="InParanoid" id="A0A482XQQ3"/>
<dbReference type="InterPro" id="IPR033102">
    <property type="entry name" value="NELFE"/>
</dbReference>
<name>A0A482XQQ3_LAOST</name>
<protein>
    <recommendedName>
        <fullName evidence="4">Negative elongation factor E</fullName>
    </recommendedName>
</protein>
<keyword evidence="10" id="KW-0539">Nucleus</keyword>
<evidence type="ECO:0000256" key="11">
    <source>
        <dbReference type="PROSITE-ProRule" id="PRU00176"/>
    </source>
</evidence>
<evidence type="ECO:0000313" key="14">
    <source>
        <dbReference type="EMBL" id="RZF48004.1"/>
    </source>
</evidence>
<dbReference type="Pfam" id="PF00076">
    <property type="entry name" value="RRM_1"/>
    <property type="match status" value="1"/>
</dbReference>
<evidence type="ECO:0000256" key="10">
    <source>
        <dbReference type="ARBA" id="ARBA00023242"/>
    </source>
</evidence>
<dbReference type="OrthoDB" id="378874at2759"/>
<evidence type="ECO:0000256" key="2">
    <source>
        <dbReference type="ARBA" id="ARBA00004286"/>
    </source>
</evidence>
<dbReference type="Proteomes" id="UP000291343">
    <property type="component" value="Unassembled WGS sequence"/>
</dbReference>
<sequence length="261" mass="28993">MVYLHFPNNLTEEELMLQTKYHKLKRKKKALQALKSPRVEQERTPTALSKRPIEARDAREVAKKLIKSGAIPAIAKTPKRLEQAGFKRPRGLEKKLSGSERLVSGFQPFSATQPEDQEADVRPRVKPRQGNTIFVSGSFAPGSNITEDLLKKAFQPCGTIVNISMEVEKNRGFVTFDKTDSAERAIAEVNGSMVLGVPLKVTLARRQVVIEPINDVSSSSAWCTIAANSSQKGGHKDKRALVSYEDDPFESAEVVEQSEEF</sequence>
<feature type="domain" description="RRM" evidence="13">
    <location>
        <begin position="131"/>
        <end position="206"/>
    </location>
</feature>
<dbReference type="InterPro" id="IPR000504">
    <property type="entry name" value="RRM_dom"/>
</dbReference>
<evidence type="ECO:0000256" key="4">
    <source>
        <dbReference type="ARBA" id="ARBA00014464"/>
    </source>
</evidence>
<dbReference type="AlphaFoldDB" id="A0A482XQQ3"/>
<evidence type="ECO:0000256" key="8">
    <source>
        <dbReference type="ARBA" id="ARBA00023015"/>
    </source>
</evidence>
<evidence type="ECO:0000256" key="3">
    <source>
        <dbReference type="ARBA" id="ARBA00006120"/>
    </source>
</evidence>
<dbReference type="FunCoup" id="A0A482XQQ3">
    <property type="interactions" value="1121"/>
</dbReference>
<keyword evidence="15" id="KW-1185">Reference proteome</keyword>
<dbReference type="GO" id="GO:0003723">
    <property type="term" value="F:RNA binding"/>
    <property type="evidence" value="ECO:0007669"/>
    <property type="project" value="UniProtKB-UniRule"/>
</dbReference>
<keyword evidence="9" id="KW-0804">Transcription</keyword>
<dbReference type="GO" id="GO:0034244">
    <property type="term" value="P:negative regulation of transcription elongation by RNA polymerase II"/>
    <property type="evidence" value="ECO:0007669"/>
    <property type="project" value="TreeGrafter"/>
</dbReference>
<dbReference type="EMBL" id="QKKF02002849">
    <property type="protein sequence ID" value="RZF48004.1"/>
    <property type="molecule type" value="Genomic_DNA"/>
</dbReference>
<evidence type="ECO:0000256" key="7">
    <source>
        <dbReference type="ARBA" id="ARBA00022884"/>
    </source>
</evidence>
<dbReference type="SMART" id="SM00360">
    <property type="entry name" value="RRM"/>
    <property type="match status" value="1"/>
</dbReference>
<dbReference type="PROSITE" id="PS50102">
    <property type="entry name" value="RRM"/>
    <property type="match status" value="1"/>
</dbReference>
<comment type="caution">
    <text evidence="14">The sequence shown here is derived from an EMBL/GenBank/DDBJ whole genome shotgun (WGS) entry which is preliminary data.</text>
</comment>
<dbReference type="InterPro" id="IPR035979">
    <property type="entry name" value="RBD_domain_sf"/>
</dbReference>
<evidence type="ECO:0000256" key="1">
    <source>
        <dbReference type="ARBA" id="ARBA00004123"/>
    </source>
</evidence>
<evidence type="ECO:0000256" key="5">
    <source>
        <dbReference type="ARBA" id="ARBA00022454"/>
    </source>
</evidence>
<dbReference type="GO" id="GO:0032021">
    <property type="term" value="C:NELF complex"/>
    <property type="evidence" value="ECO:0007669"/>
    <property type="project" value="InterPro"/>
</dbReference>
<dbReference type="SUPFAM" id="SSF54928">
    <property type="entry name" value="RNA-binding domain, RBD"/>
    <property type="match status" value="1"/>
</dbReference>
<reference evidence="14 15" key="1">
    <citation type="journal article" date="2017" name="Gigascience">
        <title>Genome sequence of the small brown planthopper, Laodelphax striatellus.</title>
        <authorList>
            <person name="Zhu J."/>
            <person name="Jiang F."/>
            <person name="Wang X."/>
            <person name="Yang P."/>
            <person name="Bao Y."/>
            <person name="Zhao W."/>
            <person name="Wang W."/>
            <person name="Lu H."/>
            <person name="Wang Q."/>
            <person name="Cui N."/>
            <person name="Li J."/>
            <person name="Chen X."/>
            <person name="Luo L."/>
            <person name="Yu J."/>
            <person name="Kang L."/>
            <person name="Cui F."/>
        </authorList>
    </citation>
    <scope>NUCLEOTIDE SEQUENCE [LARGE SCALE GENOMIC DNA]</scope>
    <source>
        <strain evidence="14">Lst14</strain>
    </source>
</reference>
<evidence type="ECO:0000313" key="15">
    <source>
        <dbReference type="Proteomes" id="UP000291343"/>
    </source>
</evidence>
<evidence type="ECO:0000256" key="9">
    <source>
        <dbReference type="ARBA" id="ARBA00023163"/>
    </source>
</evidence>
<dbReference type="PANTHER" id="PTHR17250:SF0">
    <property type="entry name" value="NEGATIVE ELONGATION FACTOR E"/>
    <property type="match status" value="1"/>
</dbReference>
<keyword evidence="5" id="KW-0158">Chromosome</keyword>
<organism evidence="14 15">
    <name type="scientific">Laodelphax striatellus</name>
    <name type="common">Small brown planthopper</name>
    <name type="synonym">Delphax striatella</name>
    <dbReference type="NCBI Taxonomy" id="195883"/>
    <lineage>
        <taxon>Eukaryota</taxon>
        <taxon>Metazoa</taxon>
        <taxon>Ecdysozoa</taxon>
        <taxon>Arthropoda</taxon>
        <taxon>Hexapoda</taxon>
        <taxon>Insecta</taxon>
        <taxon>Pterygota</taxon>
        <taxon>Neoptera</taxon>
        <taxon>Paraneoptera</taxon>
        <taxon>Hemiptera</taxon>
        <taxon>Auchenorrhyncha</taxon>
        <taxon>Fulgoroidea</taxon>
        <taxon>Delphacidae</taxon>
        <taxon>Criomorphinae</taxon>
        <taxon>Laodelphax</taxon>
    </lineage>
</organism>
<gene>
    <name evidence="14" type="ORF">LSTR_LSTR002070</name>
</gene>
<dbReference type="InterPro" id="IPR012677">
    <property type="entry name" value="Nucleotide-bd_a/b_plait_sf"/>
</dbReference>
<evidence type="ECO:0000256" key="12">
    <source>
        <dbReference type="SAM" id="MobiDB-lite"/>
    </source>
</evidence>
<keyword evidence="7 11" id="KW-0694">RNA-binding</keyword>
<dbReference type="STRING" id="195883.A0A482XQQ3"/>
<evidence type="ECO:0000259" key="13">
    <source>
        <dbReference type="PROSITE" id="PS50102"/>
    </source>
</evidence>